<comment type="similarity">
    <text evidence="9">Belongs to the G-protein coupled receptor 1 family. Mas subfamily.</text>
</comment>
<evidence type="ECO:0000313" key="12">
    <source>
        <dbReference type="Proteomes" id="UP000002494"/>
    </source>
</evidence>
<dbReference type="Ensembl" id="ENSRNOT00000119541.2">
    <property type="protein sequence ID" value="ENSRNOP00000080238.1"/>
    <property type="gene ID" value="ENSRNOG00000069807.2"/>
</dbReference>
<keyword evidence="2" id="KW-1003">Cell membrane</keyword>
<dbReference type="RGD" id="738044">
    <property type="gene designation" value="Mrgprg"/>
</dbReference>
<dbReference type="AlphaFoldDB" id="A0A8I6G4A5"/>
<dbReference type="PRINTS" id="PR00237">
    <property type="entry name" value="GPCRRHODOPSN"/>
</dbReference>
<evidence type="ECO:0000256" key="2">
    <source>
        <dbReference type="ARBA" id="ARBA00022475"/>
    </source>
</evidence>
<name>A0A8I6G4A5_RAT</name>
<evidence type="ECO:0000256" key="6">
    <source>
        <dbReference type="ARBA" id="ARBA00023136"/>
    </source>
</evidence>
<dbReference type="InterPro" id="IPR000276">
    <property type="entry name" value="GPCR_Rhodpsn"/>
</dbReference>
<sequence>MLSIFNIWGTFNRVLFFLSLTVSLAGLAGNTLLLWHLGLRIKKGPFNTYLLHLAAADFLFFSCQVGFSIAKIASGYEDTLYFPVTFLWFAVGLWLLAAFSVDCCLSYMFPSFCGPNCRPRYTSFVLCLVIWALTMLAVLLPANACGLLYNRMSLLVCLKYHWVSVVWLGVLASTACGASMFLLVFGNCCSSQPPSKFCKLAQCSGILLFFCRLPLVFYWCLRPVIKFLLPFFFPLATLLACIDSSAKPLLYYLKGRQLRKEPLQVALNRALGEESQSSSGGISLPMSRV</sequence>
<proteinExistence type="inferred from homology"/>
<evidence type="ECO:0000256" key="9">
    <source>
        <dbReference type="ARBA" id="ARBA00061394"/>
    </source>
</evidence>
<keyword evidence="4 10" id="KW-1133">Transmembrane helix</keyword>
<dbReference type="GO" id="GO:0005886">
    <property type="term" value="C:plasma membrane"/>
    <property type="evidence" value="ECO:0007669"/>
    <property type="project" value="UniProtKB-SubCell"/>
</dbReference>
<evidence type="ECO:0000313" key="13">
    <source>
        <dbReference type="RGD" id="738044"/>
    </source>
</evidence>
<keyword evidence="6 10" id="KW-0472">Membrane</keyword>
<dbReference type="SUPFAM" id="SSF81321">
    <property type="entry name" value="Family A G protein-coupled receptor-like"/>
    <property type="match status" value="1"/>
</dbReference>
<dbReference type="InterPro" id="IPR027336">
    <property type="entry name" value="MRGPCRG"/>
</dbReference>
<keyword evidence="8" id="KW-0807">Transducer</keyword>
<accession>A0A8I6G4A5</accession>
<feature type="transmembrane region" description="Helical" evidence="10">
    <location>
        <begin position="121"/>
        <end position="140"/>
    </location>
</feature>
<dbReference type="PANTHER" id="PTHR11334">
    <property type="entry name" value="MAS-RELATED G-PROTEIN COUPLED RECEPTOR"/>
    <property type="match status" value="1"/>
</dbReference>
<dbReference type="CTD" id="386746"/>
<evidence type="ECO:0000313" key="11">
    <source>
        <dbReference type="Ensembl" id="ENSRNOP00000080238.1"/>
    </source>
</evidence>
<dbReference type="PANTHER" id="PTHR11334:SF32">
    <property type="entry name" value="MAS-RELATED G-PROTEIN COUPLED RECEPTOR MEMBER G"/>
    <property type="match status" value="1"/>
</dbReference>
<evidence type="ECO:0000256" key="5">
    <source>
        <dbReference type="ARBA" id="ARBA00023040"/>
    </source>
</evidence>
<feature type="transmembrane region" description="Helical" evidence="10">
    <location>
        <begin position="197"/>
        <end position="219"/>
    </location>
</feature>
<dbReference type="CDD" id="cd15111">
    <property type="entry name" value="7tmA_MrgprG"/>
    <property type="match status" value="1"/>
</dbReference>
<dbReference type="RefSeq" id="NP_982296.2">
    <property type="nucleotide sequence ID" value="NM_203470.2"/>
</dbReference>
<dbReference type="Proteomes" id="UP000002494">
    <property type="component" value="Chromosome 1"/>
</dbReference>
<feature type="transmembrane region" description="Helical" evidence="10">
    <location>
        <begin position="15"/>
        <end position="37"/>
    </location>
</feature>
<evidence type="ECO:0000256" key="7">
    <source>
        <dbReference type="ARBA" id="ARBA00023170"/>
    </source>
</evidence>
<comment type="subcellular location">
    <subcellularLocation>
        <location evidence="1">Cell membrane</location>
        <topology evidence="1">Multi-pass membrane protein</topology>
    </subcellularLocation>
</comment>
<keyword evidence="12" id="KW-1185">Reference proteome</keyword>
<evidence type="ECO:0000256" key="3">
    <source>
        <dbReference type="ARBA" id="ARBA00022692"/>
    </source>
</evidence>
<dbReference type="GeneID" id="309133"/>
<feature type="transmembrane region" description="Helical" evidence="10">
    <location>
        <begin position="160"/>
        <end position="185"/>
    </location>
</feature>
<gene>
    <name evidence="11 13" type="primary">Mrgprg</name>
</gene>
<dbReference type="OMA" id="NGLVLWH"/>
<dbReference type="KEGG" id="rno:309133"/>
<reference evidence="11" key="3">
    <citation type="submission" date="2025-09" db="UniProtKB">
        <authorList>
            <consortium name="Ensembl"/>
        </authorList>
    </citation>
    <scope>IDENTIFICATION</scope>
    <source>
        <strain evidence="11">Brown Norway</strain>
    </source>
</reference>
<keyword evidence="5" id="KW-0297">G-protein coupled receptor</keyword>
<dbReference type="InterPro" id="IPR026234">
    <property type="entry name" value="MRGPCRFAMILY"/>
</dbReference>
<dbReference type="Gene3D" id="1.20.1070.10">
    <property type="entry name" value="Rhodopsin 7-helix transmembrane proteins"/>
    <property type="match status" value="1"/>
</dbReference>
<dbReference type="PRINTS" id="PR02108">
    <property type="entry name" value="MRGPCRFAMILY"/>
</dbReference>
<feature type="transmembrane region" description="Helical" evidence="10">
    <location>
        <begin position="86"/>
        <end position="109"/>
    </location>
</feature>
<dbReference type="GO" id="GO:0004930">
    <property type="term" value="F:G protein-coupled receptor activity"/>
    <property type="evidence" value="ECO:0007669"/>
    <property type="project" value="UniProtKB-KW"/>
</dbReference>
<evidence type="ECO:0000256" key="1">
    <source>
        <dbReference type="ARBA" id="ARBA00004651"/>
    </source>
</evidence>
<keyword evidence="7" id="KW-0675">Receptor</keyword>
<organism evidence="11 12">
    <name type="scientific">Rattus norvegicus</name>
    <name type="common">Rat</name>
    <dbReference type="NCBI Taxonomy" id="10116"/>
    <lineage>
        <taxon>Eukaryota</taxon>
        <taxon>Metazoa</taxon>
        <taxon>Chordata</taxon>
        <taxon>Craniata</taxon>
        <taxon>Vertebrata</taxon>
        <taxon>Euteleostomi</taxon>
        <taxon>Mammalia</taxon>
        <taxon>Eutheria</taxon>
        <taxon>Euarchontoglires</taxon>
        <taxon>Glires</taxon>
        <taxon>Rodentia</taxon>
        <taxon>Myomorpha</taxon>
        <taxon>Muroidea</taxon>
        <taxon>Muridae</taxon>
        <taxon>Murinae</taxon>
        <taxon>Rattus</taxon>
    </lineage>
</organism>
<feature type="transmembrane region" description="Helical" evidence="10">
    <location>
        <begin position="49"/>
        <end position="74"/>
    </location>
</feature>
<dbReference type="FunFam" id="1.20.1070.10:FF:000193">
    <property type="entry name" value="Mas-related G-protein coupled receptor member E"/>
    <property type="match status" value="1"/>
</dbReference>
<reference evidence="11" key="1">
    <citation type="submission" date="2024-01" db="EMBL/GenBank/DDBJ databases">
        <title>GRCr8: a new rat reference genome assembly contstructed from accurate long reads and long range scaffolding.</title>
        <authorList>
            <person name="Doris P.A."/>
            <person name="Kalbfleisch T."/>
            <person name="Li K."/>
            <person name="Howe K."/>
            <person name="Wood J."/>
        </authorList>
    </citation>
    <scope>NUCLEOTIDE SEQUENCE [LARGE SCALE GENOMIC DNA]</scope>
    <source>
        <strain evidence="11">Brown Norway</strain>
    </source>
</reference>
<evidence type="ECO:0000256" key="4">
    <source>
        <dbReference type="ARBA" id="ARBA00022989"/>
    </source>
</evidence>
<evidence type="ECO:0000256" key="8">
    <source>
        <dbReference type="ARBA" id="ARBA00023224"/>
    </source>
</evidence>
<protein>
    <submittedName>
        <fullName evidence="11">MAS related GPR family member G</fullName>
    </submittedName>
</protein>
<evidence type="ECO:0000256" key="10">
    <source>
        <dbReference type="SAM" id="Phobius"/>
    </source>
</evidence>
<keyword evidence="3 10" id="KW-0812">Transmembrane</keyword>
<reference evidence="11" key="2">
    <citation type="submission" date="2025-08" db="UniProtKB">
        <authorList>
            <consortium name="Ensembl"/>
        </authorList>
    </citation>
    <scope>IDENTIFICATION</scope>
    <source>
        <strain evidence="11">Brown Norway</strain>
    </source>
</reference>
<dbReference type="GeneTree" id="ENSGT01030000234639"/>